<evidence type="ECO:0000256" key="3">
    <source>
        <dbReference type="ARBA" id="ARBA00007879"/>
    </source>
</evidence>
<dbReference type="Gene3D" id="2.60.120.590">
    <property type="entry name" value="Alpha-ketoglutarate-dependent dioxygenase AlkB-like"/>
    <property type="match status" value="1"/>
</dbReference>
<feature type="domain" description="Fe2OG dioxygenase" evidence="9">
    <location>
        <begin position="100"/>
        <end position="238"/>
    </location>
</feature>
<protein>
    <submittedName>
        <fullName evidence="10">Alpha-ketoglutarate-dependent dioxygenase alkB 6-like protein</fullName>
    </submittedName>
</protein>
<sequence length="239" mass="27627">MHRFDRSTLEEKFQIAIDDEKLIPATIFYLPEFIDKEQEEYLLRSVENSPKPKWTYLSNRRLQNWGGLPHRRGMIAEPLPIWLKIYCDKVSQLGVFDDKTPNHVLVNEYLPKQGIMPHEDGSLFYPTVATINLGSHTVLNFYKKNQHEATVIEPDYIEGSERCDRGVLRSKVFSLLLQPRSLLILKNDAYKDYMHGIEEVAEDVINDQMVNLHLVSGAKSGDKLIRGTRVSLTIRVLTM</sequence>
<dbReference type="InterPro" id="IPR005123">
    <property type="entry name" value="Oxoglu/Fe-dep_dioxygenase_dom"/>
</dbReference>
<dbReference type="STRING" id="1965070.A0A3S3SK48"/>
<comment type="similarity">
    <text evidence="3">Belongs to the alkB family.</text>
</comment>
<keyword evidence="7" id="KW-0408">Iron</keyword>
<dbReference type="OrthoDB" id="412814at2759"/>
<proteinExistence type="inferred from homology"/>
<dbReference type="GO" id="GO:0005634">
    <property type="term" value="C:nucleus"/>
    <property type="evidence" value="ECO:0007669"/>
    <property type="project" value="UniProtKB-SubCell"/>
</dbReference>
<evidence type="ECO:0000256" key="6">
    <source>
        <dbReference type="ARBA" id="ARBA00023002"/>
    </source>
</evidence>
<keyword evidence="5 10" id="KW-0223">Dioxygenase</keyword>
<dbReference type="GO" id="GO:0051213">
    <property type="term" value="F:dioxygenase activity"/>
    <property type="evidence" value="ECO:0007669"/>
    <property type="project" value="UniProtKB-KW"/>
</dbReference>
<keyword evidence="6" id="KW-0560">Oxidoreductase</keyword>
<evidence type="ECO:0000256" key="2">
    <source>
        <dbReference type="ARBA" id="ARBA00004123"/>
    </source>
</evidence>
<dbReference type="PANTHER" id="PTHR46030:SF1">
    <property type="entry name" value="ALPHA-KETOGLUTARATE-DEPENDENT DIOXYGENASE ALKB HOMOLOG 6"/>
    <property type="match status" value="1"/>
</dbReference>
<dbReference type="PROSITE" id="PS51471">
    <property type="entry name" value="FE2OG_OXY"/>
    <property type="match status" value="1"/>
</dbReference>
<comment type="cofactor">
    <cofactor evidence="1">
        <name>Fe(2+)</name>
        <dbReference type="ChEBI" id="CHEBI:29033"/>
    </cofactor>
</comment>
<dbReference type="GO" id="GO:0046872">
    <property type="term" value="F:metal ion binding"/>
    <property type="evidence" value="ECO:0007669"/>
    <property type="project" value="UniProtKB-KW"/>
</dbReference>
<name>A0A3S3SK48_9ACAR</name>
<evidence type="ECO:0000256" key="4">
    <source>
        <dbReference type="ARBA" id="ARBA00022723"/>
    </source>
</evidence>
<comment type="subcellular location">
    <subcellularLocation>
        <location evidence="2">Nucleus</location>
    </subcellularLocation>
</comment>
<evidence type="ECO:0000256" key="1">
    <source>
        <dbReference type="ARBA" id="ARBA00001954"/>
    </source>
</evidence>
<dbReference type="SUPFAM" id="SSF51197">
    <property type="entry name" value="Clavaminate synthase-like"/>
    <property type="match status" value="1"/>
</dbReference>
<evidence type="ECO:0000313" key="10">
    <source>
        <dbReference type="EMBL" id="RWS16246.1"/>
    </source>
</evidence>
<evidence type="ECO:0000256" key="8">
    <source>
        <dbReference type="ARBA" id="ARBA00023242"/>
    </source>
</evidence>
<dbReference type="EMBL" id="NCKU01000262">
    <property type="protein sequence ID" value="RWS16246.1"/>
    <property type="molecule type" value="Genomic_DNA"/>
</dbReference>
<gene>
    <name evidence="10" type="ORF">B4U79_07620</name>
</gene>
<dbReference type="InterPro" id="IPR027450">
    <property type="entry name" value="AlkB-like"/>
</dbReference>
<keyword evidence="11" id="KW-1185">Reference proteome</keyword>
<dbReference type="Pfam" id="PF13532">
    <property type="entry name" value="2OG-FeII_Oxy_2"/>
    <property type="match status" value="1"/>
</dbReference>
<dbReference type="PANTHER" id="PTHR46030">
    <property type="entry name" value="ALPHA-KETOGLUTARATE-DEPENDENT DIOXYGENASE ALKB HOMOLOG 6"/>
    <property type="match status" value="1"/>
</dbReference>
<evidence type="ECO:0000256" key="7">
    <source>
        <dbReference type="ARBA" id="ARBA00023004"/>
    </source>
</evidence>
<evidence type="ECO:0000256" key="5">
    <source>
        <dbReference type="ARBA" id="ARBA00022964"/>
    </source>
</evidence>
<keyword evidence="8" id="KW-0539">Nucleus</keyword>
<keyword evidence="4" id="KW-0479">Metal-binding</keyword>
<comment type="caution">
    <text evidence="10">The sequence shown here is derived from an EMBL/GenBank/DDBJ whole genome shotgun (WGS) entry which is preliminary data.</text>
</comment>
<reference evidence="10 11" key="1">
    <citation type="journal article" date="2018" name="Gigascience">
        <title>Genomes of trombidid mites reveal novel predicted allergens and laterally-transferred genes associated with secondary metabolism.</title>
        <authorList>
            <person name="Dong X."/>
            <person name="Chaisiri K."/>
            <person name="Xia D."/>
            <person name="Armstrong S.D."/>
            <person name="Fang Y."/>
            <person name="Donnelly M.J."/>
            <person name="Kadowaki T."/>
            <person name="McGarry J.W."/>
            <person name="Darby A.C."/>
            <person name="Makepeace B.L."/>
        </authorList>
    </citation>
    <scope>NUCLEOTIDE SEQUENCE [LARGE SCALE GENOMIC DNA]</scope>
    <source>
        <strain evidence="10">UoL-WK</strain>
    </source>
</reference>
<accession>A0A3S3SK48</accession>
<evidence type="ECO:0000259" key="9">
    <source>
        <dbReference type="PROSITE" id="PS51471"/>
    </source>
</evidence>
<dbReference type="AlphaFoldDB" id="A0A3S3SK48"/>
<dbReference type="InterPro" id="IPR032862">
    <property type="entry name" value="ALKBH6"/>
</dbReference>
<dbReference type="InterPro" id="IPR037151">
    <property type="entry name" value="AlkB-like_sf"/>
</dbReference>
<organism evidence="10 11">
    <name type="scientific">Dinothrombium tinctorium</name>
    <dbReference type="NCBI Taxonomy" id="1965070"/>
    <lineage>
        <taxon>Eukaryota</taxon>
        <taxon>Metazoa</taxon>
        <taxon>Ecdysozoa</taxon>
        <taxon>Arthropoda</taxon>
        <taxon>Chelicerata</taxon>
        <taxon>Arachnida</taxon>
        <taxon>Acari</taxon>
        <taxon>Acariformes</taxon>
        <taxon>Trombidiformes</taxon>
        <taxon>Prostigmata</taxon>
        <taxon>Anystina</taxon>
        <taxon>Parasitengona</taxon>
        <taxon>Trombidioidea</taxon>
        <taxon>Trombidiidae</taxon>
        <taxon>Dinothrombium</taxon>
    </lineage>
</organism>
<evidence type="ECO:0000313" key="11">
    <source>
        <dbReference type="Proteomes" id="UP000285301"/>
    </source>
</evidence>
<dbReference type="Proteomes" id="UP000285301">
    <property type="component" value="Unassembled WGS sequence"/>
</dbReference>